<dbReference type="Proteomes" id="UP000006878">
    <property type="component" value="Chromosome"/>
</dbReference>
<feature type="transmembrane region" description="Helical" evidence="10">
    <location>
        <begin position="21"/>
        <end position="40"/>
    </location>
</feature>
<evidence type="ECO:0000256" key="6">
    <source>
        <dbReference type="ARBA" id="ARBA00023303"/>
    </source>
</evidence>
<feature type="transmembrane region" description="Helical" evidence="10">
    <location>
        <begin position="52"/>
        <end position="72"/>
    </location>
</feature>
<dbReference type="RefSeq" id="WP_013348579.1">
    <property type="nucleotide sequence ID" value="NC_014550.1"/>
</dbReference>
<keyword evidence="3 10" id="KW-0812">Transmembrane</keyword>
<dbReference type="Pfam" id="PF02537">
    <property type="entry name" value="CRCB"/>
    <property type="match status" value="1"/>
</dbReference>
<gene>
    <name evidence="10" type="primary">fluC</name>
    <name evidence="10" type="synonym">crcB</name>
    <name evidence="11" type="ordered locus">AARI_12260</name>
</gene>
<keyword evidence="10" id="KW-0479">Metal-binding</keyword>
<comment type="function">
    <text evidence="9 10">Fluoride-specific ion channel. Important for reducing fluoride concentration in the cell, thus reducing its toxicity.</text>
</comment>
<keyword evidence="12" id="KW-1185">Reference proteome</keyword>
<comment type="catalytic activity">
    <reaction evidence="8">
        <text>fluoride(in) = fluoride(out)</text>
        <dbReference type="Rhea" id="RHEA:76159"/>
        <dbReference type="ChEBI" id="CHEBI:17051"/>
    </reaction>
    <physiologicalReaction direction="left-to-right" evidence="8">
        <dbReference type="Rhea" id="RHEA:76160"/>
    </physiologicalReaction>
</comment>
<reference evidence="12" key="1">
    <citation type="journal article" date="2010" name="PLoS ONE">
        <title>The Arthrobacter arilaitensis Re117 genome sequence reveals its genetic adaptation to the surface of cheese.</title>
        <authorList>
            <person name="Monnet C."/>
            <person name="Loux V."/>
            <person name="Gibrat J.F."/>
            <person name="Spinnler E."/>
            <person name="Barbe V."/>
            <person name="Vacherie B."/>
            <person name="Gavory F."/>
            <person name="Gourbeyre E."/>
            <person name="Siguier P."/>
            <person name="Chandler M."/>
            <person name="Elleuch R."/>
            <person name="Irlinger F."/>
            <person name="Vallaeys T."/>
        </authorList>
    </citation>
    <scope>NUCLEOTIDE SEQUENCE</scope>
    <source>
        <strain evidence="12">DSM 16368 / CIP 108037 / IAM 15318 / JCM 13566 / Re117</strain>
    </source>
</reference>
<comment type="subcellular location">
    <subcellularLocation>
        <location evidence="1 10">Cell membrane</location>
        <topology evidence="1 10">Multi-pass membrane protein</topology>
    </subcellularLocation>
</comment>
<keyword evidence="4 10" id="KW-1133">Transmembrane helix</keyword>
<feature type="binding site" evidence="10">
    <location>
        <position position="95"/>
    </location>
    <ligand>
        <name>Na(+)</name>
        <dbReference type="ChEBI" id="CHEBI:29101"/>
        <note>structural</note>
    </ligand>
</feature>
<comment type="similarity">
    <text evidence="7 10">Belongs to the fluoride channel Fluc/FEX (TC 1.A.43) family.</text>
</comment>
<keyword evidence="5 10" id="KW-0472">Membrane</keyword>
<feature type="transmembrane region" description="Helical" evidence="10">
    <location>
        <begin position="124"/>
        <end position="146"/>
    </location>
</feature>
<evidence type="ECO:0000256" key="5">
    <source>
        <dbReference type="ARBA" id="ARBA00023136"/>
    </source>
</evidence>
<protein>
    <recommendedName>
        <fullName evidence="10">Fluoride-specific ion channel FluC</fullName>
    </recommendedName>
</protein>
<proteinExistence type="inferred from homology"/>
<evidence type="ECO:0000256" key="9">
    <source>
        <dbReference type="ARBA" id="ARBA00049940"/>
    </source>
</evidence>
<sequence>MTLPPAPTSQNSAPRVYLRPGLLLLVFLGGALGTAARQALGMLFPEASVVPVSIFIANILGAFLLGMLLEALSRRGRDVGRRRSLRLLLGTGFMGGFTTYSALATGTMQLLRSGAMPWALAYPLGTVILGALATWCGIAVGAKWAARSPGGRR</sequence>
<keyword evidence="10" id="KW-0813">Transport</keyword>
<comment type="activity regulation">
    <text evidence="10">Na(+) is not transported, but it plays an essential structural role and its presence is essential for fluoride channel function.</text>
</comment>
<evidence type="ECO:0000256" key="4">
    <source>
        <dbReference type="ARBA" id="ARBA00022989"/>
    </source>
</evidence>
<keyword evidence="10" id="KW-0915">Sodium</keyword>
<keyword evidence="6 10" id="KW-0407">Ion channel</keyword>
<evidence type="ECO:0000256" key="8">
    <source>
        <dbReference type="ARBA" id="ARBA00035585"/>
    </source>
</evidence>
<dbReference type="HAMAP" id="MF_00454">
    <property type="entry name" value="FluC"/>
    <property type="match status" value="1"/>
</dbReference>
<reference evidence="12" key="2">
    <citation type="submission" date="2010-07" db="EMBL/GenBank/DDBJ databases">
        <title>Complete genome sequence of Arthrobacter arilaitensis (strain DSM 16368 / CIP 108037 / JCM 13566 / Re117).</title>
        <authorList>
            <person name="Genoscope."/>
        </authorList>
    </citation>
    <scope>NUCLEOTIDE SEQUENCE [LARGE SCALE GENOMIC DNA]</scope>
    <source>
        <strain evidence="12">DSM 16368 / CIP 108037 / IAM 15318 / JCM 13566 / Re117</strain>
    </source>
</reference>
<name>A0ABM9PW00_GLUAR</name>
<dbReference type="PANTHER" id="PTHR28259">
    <property type="entry name" value="FLUORIDE EXPORT PROTEIN 1-RELATED"/>
    <property type="match status" value="1"/>
</dbReference>
<evidence type="ECO:0000256" key="2">
    <source>
        <dbReference type="ARBA" id="ARBA00022475"/>
    </source>
</evidence>
<feature type="transmembrane region" description="Helical" evidence="10">
    <location>
        <begin position="84"/>
        <end position="104"/>
    </location>
</feature>
<evidence type="ECO:0000256" key="3">
    <source>
        <dbReference type="ARBA" id="ARBA00022692"/>
    </source>
</evidence>
<evidence type="ECO:0000313" key="11">
    <source>
        <dbReference type="EMBL" id="CBT75435.1"/>
    </source>
</evidence>
<dbReference type="PANTHER" id="PTHR28259:SF1">
    <property type="entry name" value="FLUORIDE EXPORT PROTEIN 1-RELATED"/>
    <property type="match status" value="1"/>
</dbReference>
<dbReference type="InterPro" id="IPR003691">
    <property type="entry name" value="FluC"/>
</dbReference>
<feature type="binding site" evidence="10">
    <location>
        <position position="98"/>
    </location>
    <ligand>
        <name>Na(+)</name>
        <dbReference type="ChEBI" id="CHEBI:29101"/>
        <note>structural</note>
    </ligand>
</feature>
<dbReference type="GeneID" id="303184813"/>
<evidence type="ECO:0000256" key="7">
    <source>
        <dbReference type="ARBA" id="ARBA00035120"/>
    </source>
</evidence>
<organism evidence="11 12">
    <name type="scientific">Glutamicibacter arilaitensis (strain DSM 16368 / CIP 108037 / IAM 15318 / JCM 13566 / NCIMB 14258 / Re117)</name>
    <name type="common">Arthrobacter arilaitensis</name>
    <dbReference type="NCBI Taxonomy" id="861360"/>
    <lineage>
        <taxon>Bacteria</taxon>
        <taxon>Bacillati</taxon>
        <taxon>Actinomycetota</taxon>
        <taxon>Actinomycetes</taxon>
        <taxon>Micrococcales</taxon>
        <taxon>Micrococcaceae</taxon>
        <taxon>Glutamicibacter</taxon>
    </lineage>
</organism>
<accession>A0ABM9PW00</accession>
<keyword evidence="10" id="KW-0406">Ion transport</keyword>
<evidence type="ECO:0000256" key="10">
    <source>
        <dbReference type="HAMAP-Rule" id="MF_00454"/>
    </source>
</evidence>
<keyword evidence="2 10" id="KW-1003">Cell membrane</keyword>
<evidence type="ECO:0000313" key="12">
    <source>
        <dbReference type="Proteomes" id="UP000006878"/>
    </source>
</evidence>
<evidence type="ECO:0000256" key="1">
    <source>
        <dbReference type="ARBA" id="ARBA00004651"/>
    </source>
</evidence>
<dbReference type="EMBL" id="FQ311875">
    <property type="protein sequence ID" value="CBT75435.1"/>
    <property type="molecule type" value="Genomic_DNA"/>
</dbReference>